<dbReference type="UniPathway" id="UPA00047">
    <property type="reaction ID" value="UER00055"/>
</dbReference>
<evidence type="ECO:0000256" key="10">
    <source>
        <dbReference type="ARBA" id="ARBA00023304"/>
    </source>
</evidence>
<feature type="non-terminal residue" evidence="16">
    <location>
        <position position="500"/>
    </location>
</feature>
<comment type="caution">
    <text evidence="16">The sequence shown here is derived from an EMBL/GenBank/DDBJ whole genome shotgun (WGS) entry which is preliminary data.</text>
</comment>
<evidence type="ECO:0000256" key="12">
    <source>
        <dbReference type="SAM" id="MobiDB-lite"/>
    </source>
</evidence>
<dbReference type="Pfam" id="PF00205">
    <property type="entry name" value="TPP_enzyme_M"/>
    <property type="match status" value="1"/>
</dbReference>
<dbReference type="GO" id="GO:0005948">
    <property type="term" value="C:acetolactate synthase complex"/>
    <property type="evidence" value="ECO:0007669"/>
    <property type="project" value="TreeGrafter"/>
</dbReference>
<dbReference type="AlphaFoldDB" id="A0A7V8SZL2"/>
<feature type="domain" description="Thiamine pyrophosphate enzyme TPP-binding" evidence="14">
    <location>
        <begin position="387"/>
        <end position="500"/>
    </location>
</feature>
<dbReference type="EMBL" id="JACDQQ010002571">
    <property type="protein sequence ID" value="MBA0088575.1"/>
    <property type="molecule type" value="Genomic_DNA"/>
</dbReference>
<dbReference type="UniPathway" id="UPA00049">
    <property type="reaction ID" value="UER00059"/>
</dbReference>
<gene>
    <name evidence="16" type="primary">ilvB</name>
    <name evidence="16" type="ORF">HRJ53_26610</name>
</gene>
<dbReference type="InterPro" id="IPR012000">
    <property type="entry name" value="Thiamin_PyroP_enz_cen_dom"/>
</dbReference>
<evidence type="ECO:0000256" key="1">
    <source>
        <dbReference type="ARBA" id="ARBA00004974"/>
    </source>
</evidence>
<dbReference type="FunFam" id="3.40.50.1220:FF:000008">
    <property type="entry name" value="Acetolactate synthase"/>
    <property type="match status" value="1"/>
</dbReference>
<organism evidence="16 17">
    <name type="scientific">Candidatus Acidiferrum panamense</name>
    <dbReference type="NCBI Taxonomy" id="2741543"/>
    <lineage>
        <taxon>Bacteria</taxon>
        <taxon>Pseudomonadati</taxon>
        <taxon>Acidobacteriota</taxon>
        <taxon>Terriglobia</taxon>
        <taxon>Candidatus Acidiferrales</taxon>
        <taxon>Candidatus Acidiferrum</taxon>
    </lineage>
</organism>
<dbReference type="EC" id="2.2.1.6" evidence="4 11"/>
<dbReference type="InterPro" id="IPR045229">
    <property type="entry name" value="TPP_enz"/>
</dbReference>
<evidence type="ECO:0000256" key="6">
    <source>
        <dbReference type="ARBA" id="ARBA00022679"/>
    </source>
</evidence>
<comment type="cofactor">
    <cofactor evidence="11">
        <name>thiamine diphosphate</name>
        <dbReference type="ChEBI" id="CHEBI:58937"/>
    </cofactor>
    <text evidence="11">Binds 1 thiamine pyrophosphate per subunit.</text>
</comment>
<keyword evidence="7 11" id="KW-0479">Metal-binding</keyword>
<dbReference type="GO" id="GO:0009099">
    <property type="term" value="P:L-valine biosynthetic process"/>
    <property type="evidence" value="ECO:0007669"/>
    <property type="project" value="UniProtKB-UniPathway"/>
</dbReference>
<dbReference type="NCBIfam" id="TIGR00118">
    <property type="entry name" value="acolac_lg"/>
    <property type="match status" value="1"/>
</dbReference>
<dbReference type="Pfam" id="PF02776">
    <property type="entry name" value="TPP_enzyme_N"/>
    <property type="match status" value="1"/>
</dbReference>
<dbReference type="GO" id="GO:0030976">
    <property type="term" value="F:thiamine pyrophosphate binding"/>
    <property type="evidence" value="ECO:0007669"/>
    <property type="project" value="UniProtKB-UniRule"/>
</dbReference>
<dbReference type="InterPro" id="IPR012846">
    <property type="entry name" value="Acetolactate_synth_lsu"/>
</dbReference>
<dbReference type="InterPro" id="IPR029035">
    <property type="entry name" value="DHS-like_NAD/FAD-binding_dom"/>
</dbReference>
<keyword evidence="5 11" id="KW-0028">Amino-acid biosynthesis</keyword>
<comment type="similarity">
    <text evidence="3 11">Belongs to the TPP enzyme family.</text>
</comment>
<dbReference type="SUPFAM" id="SSF52467">
    <property type="entry name" value="DHS-like NAD/FAD-binding domain"/>
    <property type="match status" value="1"/>
</dbReference>
<evidence type="ECO:0000256" key="9">
    <source>
        <dbReference type="ARBA" id="ARBA00023052"/>
    </source>
</evidence>
<keyword evidence="17" id="KW-1185">Reference proteome</keyword>
<evidence type="ECO:0000259" key="13">
    <source>
        <dbReference type="Pfam" id="PF00205"/>
    </source>
</evidence>
<protein>
    <recommendedName>
        <fullName evidence="4 11">Acetolactate synthase</fullName>
        <ecNumber evidence="4 11">2.2.1.6</ecNumber>
    </recommendedName>
</protein>
<feature type="region of interest" description="Disordered" evidence="12">
    <location>
        <begin position="168"/>
        <end position="187"/>
    </location>
</feature>
<evidence type="ECO:0000313" key="16">
    <source>
        <dbReference type="EMBL" id="MBA0088575.1"/>
    </source>
</evidence>
<keyword evidence="6 11" id="KW-0808">Transferase</keyword>
<proteinExistence type="inferred from homology"/>
<evidence type="ECO:0000313" key="17">
    <source>
        <dbReference type="Proteomes" id="UP000567293"/>
    </source>
</evidence>
<reference evidence="16" key="1">
    <citation type="submission" date="2020-06" db="EMBL/GenBank/DDBJ databases">
        <title>Legume-microbial interactions unlock mineral nutrients during tropical forest succession.</title>
        <authorList>
            <person name="Epihov D.Z."/>
        </authorList>
    </citation>
    <scope>NUCLEOTIDE SEQUENCE [LARGE SCALE GENOMIC DNA]</scope>
    <source>
        <strain evidence="16">Pan2503</strain>
    </source>
</reference>
<evidence type="ECO:0000256" key="7">
    <source>
        <dbReference type="ARBA" id="ARBA00022723"/>
    </source>
</evidence>
<comment type="pathway">
    <text evidence="2 11">Amino-acid biosynthesis; L-valine biosynthesis; L-valine from pyruvate: step 1/4.</text>
</comment>
<comment type="catalytic activity">
    <reaction evidence="11">
        <text>2 pyruvate + H(+) = (2S)-2-acetolactate + CO2</text>
        <dbReference type="Rhea" id="RHEA:25249"/>
        <dbReference type="ChEBI" id="CHEBI:15361"/>
        <dbReference type="ChEBI" id="CHEBI:15378"/>
        <dbReference type="ChEBI" id="CHEBI:16526"/>
        <dbReference type="ChEBI" id="CHEBI:58476"/>
        <dbReference type="EC" id="2.2.1.6"/>
    </reaction>
</comment>
<evidence type="ECO:0000259" key="15">
    <source>
        <dbReference type="Pfam" id="PF02776"/>
    </source>
</evidence>
<keyword evidence="10 11" id="KW-0100">Branched-chain amino acid biosynthesis</keyword>
<dbReference type="Gene3D" id="3.40.50.970">
    <property type="match status" value="2"/>
</dbReference>
<dbReference type="FunFam" id="3.40.50.970:FF:000007">
    <property type="entry name" value="Acetolactate synthase"/>
    <property type="match status" value="1"/>
</dbReference>
<dbReference type="GO" id="GO:0000287">
    <property type="term" value="F:magnesium ion binding"/>
    <property type="evidence" value="ECO:0007669"/>
    <property type="project" value="UniProtKB-UniRule"/>
</dbReference>
<dbReference type="Gene3D" id="3.40.50.1220">
    <property type="entry name" value="TPP-binding domain"/>
    <property type="match status" value="1"/>
</dbReference>
<feature type="domain" description="Thiamine pyrophosphate enzyme central" evidence="13">
    <location>
        <begin position="194"/>
        <end position="328"/>
    </location>
</feature>
<dbReference type="InterPro" id="IPR000399">
    <property type="entry name" value="TPP-bd_CS"/>
</dbReference>
<keyword evidence="8 11" id="KW-0460">Magnesium</keyword>
<evidence type="ECO:0000256" key="2">
    <source>
        <dbReference type="ARBA" id="ARBA00005025"/>
    </source>
</evidence>
<keyword evidence="9 11" id="KW-0786">Thiamine pyrophosphate</keyword>
<dbReference type="GO" id="GO:0003984">
    <property type="term" value="F:acetolactate synthase activity"/>
    <property type="evidence" value="ECO:0007669"/>
    <property type="project" value="UniProtKB-EC"/>
</dbReference>
<dbReference type="CDD" id="cd02015">
    <property type="entry name" value="TPP_AHAS"/>
    <property type="match status" value="1"/>
</dbReference>
<dbReference type="InterPro" id="IPR039368">
    <property type="entry name" value="AHAS_TPP"/>
</dbReference>
<evidence type="ECO:0000256" key="11">
    <source>
        <dbReference type="RuleBase" id="RU003591"/>
    </source>
</evidence>
<dbReference type="GO" id="GO:0009097">
    <property type="term" value="P:isoleucine biosynthetic process"/>
    <property type="evidence" value="ECO:0007669"/>
    <property type="project" value="UniProtKB-UniPathway"/>
</dbReference>
<dbReference type="PANTHER" id="PTHR18968">
    <property type="entry name" value="THIAMINE PYROPHOSPHATE ENZYMES"/>
    <property type="match status" value="1"/>
</dbReference>
<dbReference type="InterPro" id="IPR011766">
    <property type="entry name" value="TPP_enzyme_TPP-bd"/>
</dbReference>
<accession>A0A7V8SZL2</accession>
<evidence type="ECO:0000256" key="4">
    <source>
        <dbReference type="ARBA" id="ARBA00013145"/>
    </source>
</evidence>
<name>A0A7V8SZL2_9BACT</name>
<evidence type="ECO:0000256" key="8">
    <source>
        <dbReference type="ARBA" id="ARBA00022842"/>
    </source>
</evidence>
<dbReference type="InterPro" id="IPR012001">
    <property type="entry name" value="Thiamin_PyroP_enz_TPP-bd_dom"/>
</dbReference>
<comment type="pathway">
    <text evidence="1 11">Amino-acid biosynthesis; L-isoleucine biosynthesis; L-isoleucine from 2-oxobutanoate: step 1/4.</text>
</comment>
<dbReference type="PANTHER" id="PTHR18968:SF13">
    <property type="entry name" value="ACETOLACTATE SYNTHASE CATALYTIC SUBUNIT, MITOCHONDRIAL"/>
    <property type="match status" value="1"/>
</dbReference>
<dbReference type="InterPro" id="IPR029061">
    <property type="entry name" value="THDP-binding"/>
</dbReference>
<comment type="cofactor">
    <cofactor evidence="11">
        <name>Mg(2+)</name>
        <dbReference type="ChEBI" id="CHEBI:18420"/>
    </cofactor>
    <text evidence="11">Binds 1 Mg(2+) ion per subunit.</text>
</comment>
<evidence type="ECO:0000256" key="3">
    <source>
        <dbReference type="ARBA" id="ARBA00007812"/>
    </source>
</evidence>
<sequence>MKLMGAEILCEVLTRLGVREIFGYPGGAILPVYDALGKSKLHHVLVRHEQGATHMADGYARASGGIGVAMATSGPGATNMVTGIATAMLDSSPVVSITGQVSSKVLGSDAFQEIDITGITMPITKHNVVVSRAEDIARTIREAFVIAKSGRPGPVLVDITKDAQQTSAEFDWEASRPKLPPKRIRNNHDPAEFDRAVDLLNTAKRPLVLAGHGITVSGAIGAFEQFIRAGNYPVAMTLLGIGCLPAKDPLNLGMMGMHGEAWVNNAIQEADLLIAVGMRFDDRVTGDLRTYARNARKIHIEIDRAEINKNVKVDVALVGDAREVLEHLTPHIETRDHTAWIRHINELKGDSAVRDIQTLPDTGHLYAAHVINDLWKETHGEAIVVTDVGQHQMWEAQYYHHNRPRTLITSGGLGTMGFALPAGIGAKFAKPDSEVWVVVGDGGFQMTMSELATIVQEKINLKVAVINNGYLGMVRQWQEFFYDKRYVATPLVAPDFVALA</sequence>
<dbReference type="Proteomes" id="UP000567293">
    <property type="component" value="Unassembled WGS sequence"/>
</dbReference>
<feature type="domain" description="Thiamine pyrophosphate enzyme N-terminal TPP-binding" evidence="15">
    <location>
        <begin position="5"/>
        <end position="117"/>
    </location>
</feature>
<dbReference type="CDD" id="cd07035">
    <property type="entry name" value="TPP_PYR_POX_like"/>
    <property type="match status" value="1"/>
</dbReference>
<dbReference type="SUPFAM" id="SSF52518">
    <property type="entry name" value="Thiamin diphosphate-binding fold (THDP-binding)"/>
    <property type="match status" value="2"/>
</dbReference>
<dbReference type="PROSITE" id="PS00187">
    <property type="entry name" value="TPP_ENZYMES"/>
    <property type="match status" value="1"/>
</dbReference>
<dbReference type="Pfam" id="PF02775">
    <property type="entry name" value="TPP_enzyme_C"/>
    <property type="match status" value="1"/>
</dbReference>
<evidence type="ECO:0000259" key="14">
    <source>
        <dbReference type="Pfam" id="PF02775"/>
    </source>
</evidence>
<dbReference type="GO" id="GO:0050660">
    <property type="term" value="F:flavin adenine dinucleotide binding"/>
    <property type="evidence" value="ECO:0007669"/>
    <property type="project" value="InterPro"/>
</dbReference>
<evidence type="ECO:0000256" key="5">
    <source>
        <dbReference type="ARBA" id="ARBA00022605"/>
    </source>
</evidence>